<proteinExistence type="predicted"/>
<dbReference type="EMBL" id="LVVM01001969">
    <property type="protein sequence ID" value="OJA17520.1"/>
    <property type="molecule type" value="Genomic_DNA"/>
</dbReference>
<sequence length="280" mass="31009">MAPYQVNLFRQRTDEHAGQTTEVVGGAGASDIIRVGDKDNSSSRKRLISIEYAYTPTNDSPHHLSNWFASPCRHPYGSRPLYDIASHHLVRTISTHKGMSISHLATMLKPPDLIGHINLSLNLGSFSDAKDVISVRPVVPFHRMKDAKARDVHEVMMMLPVQVEISGGIPSAYDYPEDEFQRDYAFFVHPAANCASEASGARVAELEAEIQSLREQLGKAKGINDVMWETVVQKVMAQEKQTVVAEGRKGTTPAASTGEPMDEDDVERPRKKGKKMEVTK</sequence>
<dbReference type="OrthoDB" id="756370at2759"/>
<protein>
    <submittedName>
        <fullName evidence="3">Uncharacterized protein</fullName>
    </submittedName>
</protein>
<dbReference type="Proteomes" id="UP000183567">
    <property type="component" value="Unassembled WGS sequence"/>
</dbReference>
<name>A0A1J8QVP5_9AGAM</name>
<dbReference type="STRING" id="180088.A0A1J8QVP5"/>
<comment type="caution">
    <text evidence="3">The sequence shown here is derived from an EMBL/GenBank/DDBJ whole genome shotgun (WGS) entry which is preliminary data.</text>
</comment>
<evidence type="ECO:0000313" key="4">
    <source>
        <dbReference type="Proteomes" id="UP000183567"/>
    </source>
</evidence>
<feature type="region of interest" description="Disordered" evidence="2">
    <location>
        <begin position="242"/>
        <end position="280"/>
    </location>
</feature>
<keyword evidence="4" id="KW-1185">Reference proteome</keyword>
<accession>A0A1J8QVP5</accession>
<reference evidence="3 4" key="1">
    <citation type="submission" date="2016-03" db="EMBL/GenBank/DDBJ databases">
        <title>Comparative genomics of the ectomycorrhizal sister species Rhizopogon vinicolor and Rhizopogon vesiculosus (Basidiomycota: Boletales) reveals a divergence of the mating type B locus.</title>
        <authorList>
            <person name="Mujic A.B."/>
            <person name="Kuo A."/>
            <person name="Tritt A."/>
            <person name="Lipzen A."/>
            <person name="Chen C."/>
            <person name="Johnson J."/>
            <person name="Sharma A."/>
            <person name="Barry K."/>
            <person name="Grigoriev I.V."/>
            <person name="Spatafora J.W."/>
        </authorList>
    </citation>
    <scope>NUCLEOTIDE SEQUENCE [LARGE SCALE GENOMIC DNA]</scope>
    <source>
        <strain evidence="3 4">AM-OR11-056</strain>
    </source>
</reference>
<organism evidence="3 4">
    <name type="scientific">Rhizopogon vesiculosus</name>
    <dbReference type="NCBI Taxonomy" id="180088"/>
    <lineage>
        <taxon>Eukaryota</taxon>
        <taxon>Fungi</taxon>
        <taxon>Dikarya</taxon>
        <taxon>Basidiomycota</taxon>
        <taxon>Agaricomycotina</taxon>
        <taxon>Agaricomycetes</taxon>
        <taxon>Agaricomycetidae</taxon>
        <taxon>Boletales</taxon>
        <taxon>Suillineae</taxon>
        <taxon>Rhizopogonaceae</taxon>
        <taxon>Rhizopogon</taxon>
    </lineage>
</organism>
<feature type="coiled-coil region" evidence="1">
    <location>
        <begin position="196"/>
        <end position="223"/>
    </location>
</feature>
<keyword evidence="1" id="KW-0175">Coiled coil</keyword>
<evidence type="ECO:0000313" key="3">
    <source>
        <dbReference type="EMBL" id="OJA17520.1"/>
    </source>
</evidence>
<evidence type="ECO:0000256" key="2">
    <source>
        <dbReference type="SAM" id="MobiDB-lite"/>
    </source>
</evidence>
<dbReference type="AlphaFoldDB" id="A0A1J8QVP5"/>
<evidence type="ECO:0000256" key="1">
    <source>
        <dbReference type="SAM" id="Coils"/>
    </source>
</evidence>
<gene>
    <name evidence="3" type="ORF">AZE42_08242</name>
</gene>